<proteinExistence type="predicted"/>
<gene>
    <name evidence="1" type="ORF">METZ01_LOCUS376779</name>
</gene>
<dbReference type="InterPro" id="IPR015943">
    <property type="entry name" value="WD40/YVTN_repeat-like_dom_sf"/>
</dbReference>
<reference evidence="1" key="1">
    <citation type="submission" date="2018-05" db="EMBL/GenBank/DDBJ databases">
        <authorList>
            <person name="Lanie J.A."/>
            <person name="Ng W.-L."/>
            <person name="Kazmierczak K.M."/>
            <person name="Andrzejewski T.M."/>
            <person name="Davidsen T.M."/>
            <person name="Wayne K.J."/>
            <person name="Tettelin H."/>
            <person name="Glass J.I."/>
            <person name="Rusch D."/>
            <person name="Podicherti R."/>
            <person name="Tsui H.-C.T."/>
            <person name="Winkler M.E."/>
        </authorList>
    </citation>
    <scope>NUCLEOTIDE SEQUENCE</scope>
</reference>
<organism evidence="1">
    <name type="scientific">marine metagenome</name>
    <dbReference type="NCBI Taxonomy" id="408172"/>
    <lineage>
        <taxon>unclassified sequences</taxon>
        <taxon>metagenomes</taxon>
        <taxon>ecological metagenomes</taxon>
    </lineage>
</organism>
<dbReference type="PROSITE" id="PS51257">
    <property type="entry name" value="PROKAR_LIPOPROTEIN"/>
    <property type="match status" value="1"/>
</dbReference>
<protein>
    <recommendedName>
        <fullName evidence="2">LVIVD repeat-containing protein</fullName>
    </recommendedName>
</protein>
<feature type="non-terminal residue" evidence="1">
    <location>
        <position position="1"/>
    </location>
</feature>
<dbReference type="EMBL" id="UINC01138157">
    <property type="protein sequence ID" value="SVD23925.1"/>
    <property type="molecule type" value="Genomic_DNA"/>
</dbReference>
<dbReference type="Gene3D" id="2.130.10.10">
    <property type="entry name" value="YVTN repeat-like/Quinoprotein amine dehydrogenase"/>
    <property type="match status" value="1"/>
</dbReference>
<dbReference type="AlphaFoldDB" id="A0A382TQ92"/>
<evidence type="ECO:0000313" key="1">
    <source>
        <dbReference type="EMBL" id="SVD23925.1"/>
    </source>
</evidence>
<feature type="non-terminal residue" evidence="1">
    <location>
        <position position="100"/>
    </location>
</feature>
<name>A0A382TQ92_9ZZZZ</name>
<accession>A0A382TQ92</accession>
<sequence length="100" mass="11000">MFKMKNMVLIIVVLFISGCSDSSNPFSNIEDGTSNSYTFIACEGSFLDSNNNGSLYILNESGVIEVLEGLGDGIQSVEVYQNQLYVLINNSQKILIYDIS</sequence>
<evidence type="ECO:0008006" key="2">
    <source>
        <dbReference type="Google" id="ProtNLM"/>
    </source>
</evidence>